<dbReference type="SUPFAM" id="SSF53756">
    <property type="entry name" value="UDP-Glycosyltransferase/glycogen phosphorylase"/>
    <property type="match status" value="1"/>
</dbReference>
<keyword evidence="3" id="KW-1003">Cell membrane</keyword>
<dbReference type="InterPro" id="IPR043148">
    <property type="entry name" value="TagF_C"/>
</dbReference>
<protein>
    <submittedName>
        <fullName evidence="8">Glyceramidhosphotransferase</fullName>
    </submittedName>
</protein>
<evidence type="ECO:0000256" key="7">
    <source>
        <dbReference type="SAM" id="Phobius"/>
    </source>
</evidence>
<dbReference type="AlphaFoldDB" id="M9P182"/>
<organism evidence="8">
    <name type="scientific">Providencia alcalifaciens</name>
    <dbReference type="NCBI Taxonomy" id="126385"/>
    <lineage>
        <taxon>Bacteria</taxon>
        <taxon>Pseudomonadati</taxon>
        <taxon>Pseudomonadota</taxon>
        <taxon>Gammaproteobacteria</taxon>
        <taxon>Enterobacterales</taxon>
        <taxon>Morganellaceae</taxon>
        <taxon>Providencia</taxon>
    </lineage>
</organism>
<dbReference type="InterPro" id="IPR007554">
    <property type="entry name" value="Glycerophosphate_synth"/>
</dbReference>
<sequence length="385" mass="45728">MKIDKIVKGILLLISYPIYPISFLFPRSKKKWLFGSFGKFNDNSRYLFEYCVKNEVTINAYWVSKNKNEYIYVRKLGFPTIYKYSLSGFFHLLTSKVYIYSSYVNNISFFTSGNAVLVNLWHGIPLKKIEFDISTPPLNEYFKDANWVMKALYPHHHKRETLLLCPGEYLYSTIFKSAFKKDKNNIIDANYPRISFIKEKIKQENKNINEKEFNITYTPTWRDNAPNFIESKLALLEEIDKIAERKGFRFNIKLHSNSIFNPDIFLKFKNIYVVDNKIDPIELLLNTDCLITDYSSIYFDFLFLNRPIIFFQYDKFDYLRNRELYNTQINNLPGKLCKNDAELIELLSANINTKEHENDRQKIIKLISSENNSDYIIHRVEKSLQ</sequence>
<feature type="transmembrane region" description="Helical" evidence="7">
    <location>
        <begin position="6"/>
        <end position="25"/>
    </location>
</feature>
<evidence type="ECO:0000256" key="5">
    <source>
        <dbReference type="ARBA" id="ARBA00022944"/>
    </source>
</evidence>
<dbReference type="Gene3D" id="3.40.50.12580">
    <property type="match status" value="1"/>
</dbReference>
<dbReference type="EMBL" id="JQ417203">
    <property type="protein sequence ID" value="AFV94418.1"/>
    <property type="molecule type" value="Genomic_DNA"/>
</dbReference>
<keyword evidence="6 7" id="KW-0472">Membrane</keyword>
<name>M9P182_9GAMM</name>
<keyword evidence="7" id="KW-0812">Transmembrane</keyword>
<dbReference type="InterPro" id="IPR051612">
    <property type="entry name" value="Teichoic_Acid_Biosynth"/>
</dbReference>
<dbReference type="InterPro" id="IPR043149">
    <property type="entry name" value="TagF_N"/>
</dbReference>
<keyword evidence="5" id="KW-0777">Teichoic acid biosynthesis</keyword>
<reference evidence="8" key="1">
    <citation type="submission" date="2012-01" db="EMBL/GenBank/DDBJ databases">
        <title>Structure and gene cluster of the O-antigen of Providencia alcalifaciens O22 containing D glyceramide 2-phosphate.</title>
        <authorList>
            <person name="Ovchinnikova O.G."/>
            <person name="Liu B."/>
            <person name="Guo D."/>
            <person name="Kocharova N.A."/>
            <person name="Bialczak-Kokot M."/>
            <person name="Shashkov A.S."/>
            <person name="Feng L."/>
            <person name="Rozalski A."/>
            <person name="Wang L."/>
            <person name="Knirel Y.A."/>
        </authorList>
    </citation>
    <scope>NUCLEOTIDE SEQUENCE</scope>
    <source>
        <strain evidence="8">166/49</strain>
    </source>
</reference>
<dbReference type="GO" id="GO:0019350">
    <property type="term" value="P:teichoic acid biosynthetic process"/>
    <property type="evidence" value="ECO:0007669"/>
    <property type="project" value="UniProtKB-KW"/>
</dbReference>
<evidence type="ECO:0000256" key="4">
    <source>
        <dbReference type="ARBA" id="ARBA00022679"/>
    </source>
</evidence>
<dbReference type="Pfam" id="PF04464">
    <property type="entry name" value="Glyphos_transf"/>
    <property type="match status" value="1"/>
</dbReference>
<dbReference type="PANTHER" id="PTHR37316:SF3">
    <property type="entry name" value="TEICHOIC ACID GLYCEROL-PHOSPHATE TRANSFERASE"/>
    <property type="match status" value="1"/>
</dbReference>
<dbReference type="PANTHER" id="PTHR37316">
    <property type="entry name" value="TEICHOIC ACID GLYCEROL-PHOSPHATE PRIMASE"/>
    <property type="match status" value="1"/>
</dbReference>
<keyword evidence="7" id="KW-1133">Transmembrane helix</keyword>
<accession>M9P182</accession>
<evidence type="ECO:0000256" key="2">
    <source>
        <dbReference type="ARBA" id="ARBA00010488"/>
    </source>
</evidence>
<dbReference type="GO" id="GO:0047355">
    <property type="term" value="F:CDP-glycerol glycerophosphotransferase activity"/>
    <property type="evidence" value="ECO:0007669"/>
    <property type="project" value="InterPro"/>
</dbReference>
<dbReference type="GO" id="GO:0005886">
    <property type="term" value="C:plasma membrane"/>
    <property type="evidence" value="ECO:0007669"/>
    <property type="project" value="UniProtKB-SubCell"/>
</dbReference>
<evidence type="ECO:0000256" key="3">
    <source>
        <dbReference type="ARBA" id="ARBA00022475"/>
    </source>
</evidence>
<keyword evidence="4 8" id="KW-0808">Transferase</keyword>
<evidence type="ECO:0000256" key="6">
    <source>
        <dbReference type="ARBA" id="ARBA00023136"/>
    </source>
</evidence>
<evidence type="ECO:0000256" key="1">
    <source>
        <dbReference type="ARBA" id="ARBA00004202"/>
    </source>
</evidence>
<evidence type="ECO:0000313" key="8">
    <source>
        <dbReference type="EMBL" id="AFV94418.1"/>
    </source>
</evidence>
<gene>
    <name evidence="8" type="primary">wpaQ</name>
</gene>
<proteinExistence type="inferred from homology"/>
<dbReference type="Gene3D" id="3.40.50.11820">
    <property type="match status" value="1"/>
</dbReference>
<comment type="similarity">
    <text evidence="2">Belongs to the CDP-glycerol glycerophosphotransferase family.</text>
</comment>
<comment type="subcellular location">
    <subcellularLocation>
        <location evidence="1">Cell membrane</location>
        <topology evidence="1">Peripheral membrane protein</topology>
    </subcellularLocation>
</comment>